<dbReference type="PANTHER" id="PTHR30126">
    <property type="entry name" value="HTH-TYPE TRANSCRIPTIONAL REGULATOR"/>
    <property type="match status" value="1"/>
</dbReference>
<accession>A0A0F9KB78</accession>
<feature type="non-terminal residue" evidence="5">
    <location>
        <position position="1"/>
    </location>
</feature>
<comment type="similarity">
    <text evidence="1">Belongs to the LysR transcriptional regulatory family.</text>
</comment>
<comment type="caution">
    <text evidence="5">The sequence shown here is derived from an EMBL/GenBank/DDBJ whole genome shotgun (WGS) entry which is preliminary data.</text>
</comment>
<dbReference type="EMBL" id="LAZR01013999">
    <property type="protein sequence ID" value="KKM19388.1"/>
    <property type="molecule type" value="Genomic_DNA"/>
</dbReference>
<feature type="domain" description="LysR substrate-binding" evidence="4">
    <location>
        <begin position="3"/>
        <end position="143"/>
    </location>
</feature>
<dbReference type="Gene3D" id="3.40.190.290">
    <property type="match status" value="1"/>
</dbReference>
<dbReference type="GO" id="GO:0006355">
    <property type="term" value="P:regulation of DNA-templated transcription"/>
    <property type="evidence" value="ECO:0007669"/>
    <property type="project" value="TreeGrafter"/>
</dbReference>
<evidence type="ECO:0000256" key="1">
    <source>
        <dbReference type="ARBA" id="ARBA00009437"/>
    </source>
</evidence>
<dbReference type="Pfam" id="PF03466">
    <property type="entry name" value="LysR_substrate"/>
    <property type="match status" value="1"/>
</dbReference>
<evidence type="ECO:0000259" key="4">
    <source>
        <dbReference type="Pfam" id="PF03466"/>
    </source>
</evidence>
<reference evidence="5" key="1">
    <citation type="journal article" date="2015" name="Nature">
        <title>Complex archaea that bridge the gap between prokaryotes and eukaryotes.</title>
        <authorList>
            <person name="Spang A."/>
            <person name="Saw J.H."/>
            <person name="Jorgensen S.L."/>
            <person name="Zaremba-Niedzwiedzka K."/>
            <person name="Martijn J."/>
            <person name="Lind A.E."/>
            <person name="van Eijk R."/>
            <person name="Schleper C."/>
            <person name="Guy L."/>
            <person name="Ettema T.J."/>
        </authorList>
    </citation>
    <scope>NUCLEOTIDE SEQUENCE</scope>
</reference>
<dbReference type="InterPro" id="IPR005119">
    <property type="entry name" value="LysR_subst-bd"/>
</dbReference>
<gene>
    <name evidence="5" type="ORF">LCGC14_1656180</name>
</gene>
<proteinExistence type="inferred from homology"/>
<dbReference type="SUPFAM" id="SSF53850">
    <property type="entry name" value="Periplasmic binding protein-like II"/>
    <property type="match status" value="1"/>
</dbReference>
<dbReference type="GO" id="GO:0000976">
    <property type="term" value="F:transcription cis-regulatory region binding"/>
    <property type="evidence" value="ECO:0007669"/>
    <property type="project" value="TreeGrafter"/>
</dbReference>
<protein>
    <recommendedName>
        <fullName evidence="4">LysR substrate-binding domain-containing protein</fullName>
    </recommendedName>
</protein>
<evidence type="ECO:0000256" key="2">
    <source>
        <dbReference type="ARBA" id="ARBA00023015"/>
    </source>
</evidence>
<evidence type="ECO:0000256" key="3">
    <source>
        <dbReference type="ARBA" id="ARBA00023163"/>
    </source>
</evidence>
<dbReference type="AlphaFoldDB" id="A0A0F9KB78"/>
<sequence>VSEPQIISQKWQDDPLSVVAPNESLITKKKKISDDDLNEQVWVMREIGSGTREVTDQLLHASRIHPKKTIEIGSNEGIARAVVGGAGVAMLPTIVVKDLIDLQRIQALSLAKAEQYTRPLSLLHIRERPLSPLAKHFIDFLYEKK</sequence>
<keyword evidence="2" id="KW-0805">Transcription regulation</keyword>
<keyword evidence="3" id="KW-0804">Transcription</keyword>
<name>A0A0F9KB78_9ZZZZ</name>
<dbReference type="PANTHER" id="PTHR30126:SF39">
    <property type="entry name" value="HTH-TYPE TRANSCRIPTIONAL REGULATOR CYSL"/>
    <property type="match status" value="1"/>
</dbReference>
<organism evidence="5">
    <name type="scientific">marine sediment metagenome</name>
    <dbReference type="NCBI Taxonomy" id="412755"/>
    <lineage>
        <taxon>unclassified sequences</taxon>
        <taxon>metagenomes</taxon>
        <taxon>ecological metagenomes</taxon>
    </lineage>
</organism>
<evidence type="ECO:0000313" key="5">
    <source>
        <dbReference type="EMBL" id="KKM19388.1"/>
    </source>
</evidence>